<feature type="signal peptide" evidence="10">
    <location>
        <begin position="1"/>
        <end position="22"/>
    </location>
</feature>
<evidence type="ECO:0000256" key="9">
    <source>
        <dbReference type="RuleBase" id="RU004016"/>
    </source>
</evidence>
<dbReference type="RefSeq" id="WP_122915006.1">
    <property type="nucleotide sequence ID" value="NZ_RHHT01000056.1"/>
</dbReference>
<evidence type="ECO:0000256" key="3">
    <source>
        <dbReference type="ARBA" id="ARBA00022801"/>
    </source>
</evidence>
<dbReference type="Proteomes" id="UP000281915">
    <property type="component" value="Unassembled WGS sequence"/>
</dbReference>
<evidence type="ECO:0000256" key="6">
    <source>
        <dbReference type="ARBA" id="ARBA00023316"/>
    </source>
</evidence>
<dbReference type="Pfam" id="PF00768">
    <property type="entry name" value="Peptidase_S11"/>
    <property type="match status" value="1"/>
</dbReference>
<dbReference type="GO" id="GO:0006508">
    <property type="term" value="P:proteolysis"/>
    <property type="evidence" value="ECO:0007669"/>
    <property type="project" value="InterPro"/>
</dbReference>
<evidence type="ECO:0000313" key="12">
    <source>
        <dbReference type="EMBL" id="RNB73210.1"/>
    </source>
</evidence>
<dbReference type="GO" id="GO:0008360">
    <property type="term" value="P:regulation of cell shape"/>
    <property type="evidence" value="ECO:0007669"/>
    <property type="project" value="UniProtKB-KW"/>
</dbReference>
<evidence type="ECO:0000256" key="7">
    <source>
        <dbReference type="PIRSR" id="PIRSR618044-1"/>
    </source>
</evidence>
<dbReference type="InterPro" id="IPR012338">
    <property type="entry name" value="Beta-lactam/transpept-like"/>
</dbReference>
<dbReference type="PRINTS" id="PR00725">
    <property type="entry name" value="DADACBPTASE1"/>
</dbReference>
<keyword evidence="5" id="KW-0573">Peptidoglycan synthesis</keyword>
<evidence type="ECO:0000256" key="5">
    <source>
        <dbReference type="ARBA" id="ARBA00022984"/>
    </source>
</evidence>
<feature type="active site" description="Acyl-ester intermediate" evidence="7">
    <location>
        <position position="65"/>
    </location>
</feature>
<dbReference type="GO" id="GO:0071555">
    <property type="term" value="P:cell wall organization"/>
    <property type="evidence" value="ECO:0007669"/>
    <property type="project" value="UniProtKB-KW"/>
</dbReference>
<evidence type="ECO:0000256" key="8">
    <source>
        <dbReference type="PIRSR" id="PIRSR618044-2"/>
    </source>
</evidence>
<keyword evidence="12" id="KW-0121">Carboxypeptidase</keyword>
<comment type="caution">
    <text evidence="12">The sequence shown here is derived from an EMBL/GenBank/DDBJ whole genome shotgun (WGS) entry which is preliminary data.</text>
</comment>
<reference evidence="12 13" key="1">
    <citation type="submission" date="2018-10" db="EMBL/GenBank/DDBJ databases">
        <title>Phylogenomics of Brevibacillus.</title>
        <authorList>
            <person name="Dunlap C."/>
        </authorList>
    </citation>
    <scope>NUCLEOTIDE SEQUENCE [LARGE SCALE GENOMIC DNA]</scope>
    <source>
        <strain evidence="12 13">JCM 15085</strain>
    </source>
</reference>
<dbReference type="EMBL" id="RHHT01000056">
    <property type="protein sequence ID" value="RNB73210.1"/>
    <property type="molecule type" value="Genomic_DNA"/>
</dbReference>
<feature type="active site" description="Proton acceptor" evidence="7">
    <location>
        <position position="68"/>
    </location>
</feature>
<dbReference type="GO" id="GO:0009252">
    <property type="term" value="P:peptidoglycan biosynthetic process"/>
    <property type="evidence" value="ECO:0007669"/>
    <property type="project" value="UniProtKB-KW"/>
</dbReference>
<dbReference type="InterPro" id="IPR018044">
    <property type="entry name" value="Peptidase_S11"/>
</dbReference>
<gene>
    <name evidence="12" type="ORF">EDM58_20675</name>
</gene>
<protein>
    <submittedName>
        <fullName evidence="12">D-alanyl-D-alanine carboxypeptidase</fullName>
    </submittedName>
</protein>
<sequence>MRFLLTNLLVVVILLWSQPLPAAFAEGDIDTESLALNGESAILIDAKTGQVLYEKNPHAKLYPASITKIATGIYAIEKGNPEDIVTVSKNARYEEGTRVYLGEGEQVKMEKLEYGLLMHSGNDAATAIAEHMSGSTEAFAEELNHFLQETVGVNETHFTNAHGLHNPEHYTTASDMSKIAAYAMKNPTFRKIVGTNRLPWDGAEWKSELINHNKLIRDYEGATGIKNGFTDQAMHTLVGSAKRGDTEFIAVTMKTSTSNLAYKDITKMLDYGFEHFETKQIAKSGKIYTVTEHTDDGEVRVRYSPMEDLFATVPIGEEAHEQVSPDGVLEIAAGPLTVSYPLHRLDPPVAKKEKQVQAAGADNSEEQATPSIGWYYALMFVWLGFNLFLISITVARRRRNRRTRNRDLHRKVYE</sequence>
<name>A0A3M8CBW4_9BACL</name>
<dbReference type="SUPFAM" id="SSF56601">
    <property type="entry name" value="beta-lactamase/transpeptidase-like"/>
    <property type="match status" value="1"/>
</dbReference>
<comment type="similarity">
    <text evidence="1 9">Belongs to the peptidase S11 family.</text>
</comment>
<keyword evidence="2 10" id="KW-0732">Signal</keyword>
<evidence type="ECO:0000256" key="10">
    <source>
        <dbReference type="SAM" id="SignalP"/>
    </source>
</evidence>
<dbReference type="InterPro" id="IPR001967">
    <property type="entry name" value="Peptidase_S11_N"/>
</dbReference>
<feature type="chain" id="PRO_5038873585" evidence="10">
    <location>
        <begin position="23"/>
        <end position="414"/>
    </location>
</feature>
<feature type="domain" description="Peptidase S11 D-alanyl-D-alanine carboxypeptidase A N-terminal" evidence="11">
    <location>
        <begin position="35"/>
        <end position="256"/>
    </location>
</feature>
<keyword evidence="6" id="KW-0961">Cell wall biogenesis/degradation</keyword>
<evidence type="ECO:0000256" key="4">
    <source>
        <dbReference type="ARBA" id="ARBA00022960"/>
    </source>
</evidence>
<dbReference type="PANTHER" id="PTHR21581">
    <property type="entry name" value="D-ALANYL-D-ALANINE CARBOXYPEPTIDASE"/>
    <property type="match status" value="1"/>
</dbReference>
<evidence type="ECO:0000256" key="1">
    <source>
        <dbReference type="ARBA" id="ARBA00007164"/>
    </source>
</evidence>
<keyword evidence="12" id="KW-0645">Protease</keyword>
<dbReference type="AlphaFoldDB" id="A0A3M8CBW4"/>
<dbReference type="Gene3D" id="3.40.710.10">
    <property type="entry name" value="DD-peptidase/beta-lactamase superfamily"/>
    <property type="match status" value="1"/>
</dbReference>
<dbReference type="GO" id="GO:0009002">
    <property type="term" value="F:serine-type D-Ala-D-Ala carboxypeptidase activity"/>
    <property type="evidence" value="ECO:0007669"/>
    <property type="project" value="InterPro"/>
</dbReference>
<keyword evidence="4" id="KW-0133">Cell shape</keyword>
<accession>A0A3M8CBW4</accession>
<dbReference type="PANTHER" id="PTHR21581:SF33">
    <property type="entry name" value="D-ALANYL-D-ALANINE CARBOXYPEPTIDASE DACB"/>
    <property type="match status" value="1"/>
</dbReference>
<keyword evidence="3" id="KW-0378">Hydrolase</keyword>
<feature type="active site" evidence="7">
    <location>
        <position position="120"/>
    </location>
</feature>
<evidence type="ECO:0000313" key="13">
    <source>
        <dbReference type="Proteomes" id="UP000281915"/>
    </source>
</evidence>
<organism evidence="12 13">
    <name type="scientific">Brevibacillus panacihumi</name>
    <dbReference type="NCBI Taxonomy" id="497735"/>
    <lineage>
        <taxon>Bacteria</taxon>
        <taxon>Bacillati</taxon>
        <taxon>Bacillota</taxon>
        <taxon>Bacilli</taxon>
        <taxon>Bacillales</taxon>
        <taxon>Paenibacillaceae</taxon>
        <taxon>Brevibacillus</taxon>
    </lineage>
</organism>
<feature type="binding site" evidence="8">
    <location>
        <position position="226"/>
    </location>
    <ligand>
        <name>substrate</name>
    </ligand>
</feature>
<proteinExistence type="inferred from homology"/>
<evidence type="ECO:0000259" key="11">
    <source>
        <dbReference type="Pfam" id="PF00768"/>
    </source>
</evidence>
<evidence type="ECO:0000256" key="2">
    <source>
        <dbReference type="ARBA" id="ARBA00022729"/>
    </source>
</evidence>